<dbReference type="Proteomes" id="UP000257030">
    <property type="component" value="Unassembled WGS sequence"/>
</dbReference>
<organism evidence="1 2">
    <name type="scientific">Chryseobacterium elymi</name>
    <dbReference type="NCBI Taxonomy" id="395936"/>
    <lineage>
        <taxon>Bacteria</taxon>
        <taxon>Pseudomonadati</taxon>
        <taxon>Bacteroidota</taxon>
        <taxon>Flavobacteriia</taxon>
        <taxon>Flavobacteriales</taxon>
        <taxon>Weeksellaceae</taxon>
        <taxon>Chryseobacterium group</taxon>
        <taxon>Chryseobacterium</taxon>
    </lineage>
</organism>
<reference evidence="1 2" key="1">
    <citation type="journal article" date="2010" name="Syst. Appl. Microbiol.">
        <title>Four new species of Chryseobacterium from the rhizosphere of coastal sand dune plants, Chryseobacterium elymi sp. nov., Chryseobacterium hagamense sp. nov., Chryseobacterium lathyri sp. nov. and Chryseobacterium rhizosphaerae sp. nov.</title>
        <authorList>
            <person name="Cho S.H."/>
            <person name="Lee K.S."/>
            <person name="Shin D.S."/>
            <person name="Han J.H."/>
            <person name="Park K.S."/>
            <person name="Lee C.H."/>
            <person name="Park K.H."/>
            <person name="Kim S.B."/>
        </authorList>
    </citation>
    <scope>NUCLEOTIDE SEQUENCE [LARGE SCALE GENOMIC DNA]</scope>
    <source>
        <strain evidence="1 2">KCTC 22547</strain>
    </source>
</reference>
<evidence type="ECO:0000313" key="1">
    <source>
        <dbReference type="EMBL" id="REC79832.1"/>
    </source>
</evidence>
<dbReference type="OrthoDB" id="793715at2"/>
<protein>
    <recommendedName>
        <fullName evidence="3">RHS repeat-associated core domain-containing protein</fullName>
    </recommendedName>
</protein>
<evidence type="ECO:0008006" key="3">
    <source>
        <dbReference type="Google" id="ProtNLM"/>
    </source>
</evidence>
<dbReference type="NCBIfam" id="TIGR03696">
    <property type="entry name" value="Rhs_assc_core"/>
    <property type="match status" value="1"/>
</dbReference>
<accession>A0A3D9DP94</accession>
<dbReference type="EMBL" id="QNUH01000003">
    <property type="protein sequence ID" value="REC79832.1"/>
    <property type="molecule type" value="Genomic_DNA"/>
</dbReference>
<dbReference type="Gene3D" id="2.180.10.10">
    <property type="entry name" value="RHS repeat-associated core"/>
    <property type="match status" value="1"/>
</dbReference>
<evidence type="ECO:0000313" key="2">
    <source>
        <dbReference type="Proteomes" id="UP000257030"/>
    </source>
</evidence>
<dbReference type="InterPro" id="IPR050708">
    <property type="entry name" value="T6SS_VgrG/RHS"/>
</dbReference>
<dbReference type="InterPro" id="IPR022385">
    <property type="entry name" value="Rhs_assc_core"/>
</dbReference>
<sequence>MQETGMYDYGARFYMPDIGRWGVVDPLAEQYRRHSTYNYAVNNPIRFIDPDGRGIEETTSGTTYTGVDAQAAFLQLRNSMSNSSRNSPDWREDGKGNLIKEKGDNASTLLSYVNNNYKDAKLSESAAKTLYSTLEDGKVNLDQLNPETLNKNLFGYNYPGGKNPRKYNGESDYSVPPTEIEVPAFIHDKDYDKLGATGADALFNNTATIKADDRFVDSMGKLEEKYRKEGNTKLMIQAKILGRGLNSFSQPKRQTLKSILKQALTFPSLK</sequence>
<comment type="caution">
    <text evidence="1">The sequence shown here is derived from an EMBL/GenBank/DDBJ whole genome shotgun (WGS) entry which is preliminary data.</text>
</comment>
<proteinExistence type="predicted"/>
<dbReference type="PANTHER" id="PTHR32305">
    <property type="match status" value="1"/>
</dbReference>
<gene>
    <name evidence="1" type="ORF">DRF60_05385</name>
</gene>
<dbReference type="AlphaFoldDB" id="A0A3D9DP94"/>
<name>A0A3D9DP94_9FLAO</name>
<dbReference type="PANTHER" id="PTHR32305:SF15">
    <property type="entry name" value="PROTEIN RHSA-RELATED"/>
    <property type="match status" value="1"/>
</dbReference>
<keyword evidence="2" id="KW-1185">Reference proteome</keyword>